<dbReference type="InterPro" id="IPR037914">
    <property type="entry name" value="SpoVT-AbrB_sf"/>
</dbReference>
<feature type="domain" description="SpoVT-AbrB" evidence="1">
    <location>
        <begin position="49"/>
        <end position="88"/>
    </location>
</feature>
<evidence type="ECO:0000313" key="2">
    <source>
        <dbReference type="EMBL" id="MBT4870672.1"/>
    </source>
</evidence>
<keyword evidence="2" id="KW-0238">DNA-binding</keyword>
<dbReference type="SUPFAM" id="SSF89447">
    <property type="entry name" value="AbrB/MazE/MraZ-like"/>
    <property type="match status" value="1"/>
</dbReference>
<proteinExistence type="predicted"/>
<accession>A0A8T5GFJ3</accession>
<dbReference type="Gene3D" id="2.10.260.10">
    <property type="match status" value="1"/>
</dbReference>
<organism evidence="2 3">
    <name type="scientific">Candidatus Iainarchaeum sp</name>
    <dbReference type="NCBI Taxonomy" id="3101447"/>
    <lineage>
        <taxon>Archaea</taxon>
        <taxon>Candidatus Iainarchaeota</taxon>
        <taxon>Candidatus Iainarchaeia</taxon>
        <taxon>Candidatus Iainarchaeales</taxon>
        <taxon>Candidatus Iainarchaeaceae</taxon>
        <taxon>Candidatus Iainarchaeum</taxon>
    </lineage>
</organism>
<dbReference type="Pfam" id="PF04014">
    <property type="entry name" value="MazE_antitoxin"/>
    <property type="match status" value="1"/>
</dbReference>
<dbReference type="EMBL" id="JABJNZ010000050">
    <property type="protein sequence ID" value="MBT4870672.1"/>
    <property type="molecule type" value="Genomic_DNA"/>
</dbReference>
<dbReference type="InterPro" id="IPR007159">
    <property type="entry name" value="SpoVT-AbrB_dom"/>
</dbReference>
<sequence length="90" mass="10543">MIKKKGITPEGFEYTYSKCVECGEEIVDLKQLHEVANKYRYMKKYSVKISKWGDSLAMRIPKELAKEYNIKSDERITLIPEKKSIKIITP</sequence>
<evidence type="ECO:0000313" key="3">
    <source>
        <dbReference type="Proteomes" id="UP000722459"/>
    </source>
</evidence>
<comment type="caution">
    <text evidence="2">The sequence shown here is derived from an EMBL/GenBank/DDBJ whole genome shotgun (WGS) entry which is preliminary data.</text>
</comment>
<protein>
    <submittedName>
        <fullName evidence="2">AbrB/MazE/SpoVT family DNA-binding domain-containing protein</fullName>
    </submittedName>
</protein>
<name>A0A8T5GFJ3_9ARCH</name>
<dbReference type="GO" id="GO:0003677">
    <property type="term" value="F:DNA binding"/>
    <property type="evidence" value="ECO:0007669"/>
    <property type="project" value="UniProtKB-KW"/>
</dbReference>
<evidence type="ECO:0000259" key="1">
    <source>
        <dbReference type="Pfam" id="PF04014"/>
    </source>
</evidence>
<reference evidence="2" key="1">
    <citation type="journal article" date="2021" name="ISME J.">
        <title>Mercury methylation by metabolically versatile and cosmopolitan marine bacteria.</title>
        <authorList>
            <person name="Lin H."/>
            <person name="Ascher D.B."/>
            <person name="Myung Y."/>
            <person name="Lamborg C.H."/>
            <person name="Hallam S.J."/>
            <person name="Gionfriddo C.M."/>
            <person name="Holt K.E."/>
            <person name="Moreau J.W."/>
        </authorList>
    </citation>
    <scope>NUCLEOTIDE SEQUENCE</scope>
    <source>
        <strain evidence="2">SI075_bin30</strain>
    </source>
</reference>
<gene>
    <name evidence="2" type="ORF">HON47_03805</name>
</gene>
<dbReference type="AlphaFoldDB" id="A0A8T5GFJ3"/>
<dbReference type="Proteomes" id="UP000722459">
    <property type="component" value="Unassembled WGS sequence"/>
</dbReference>